<feature type="domain" description="V-type proton ATPase subunit S1 luminal" evidence="7">
    <location>
        <begin position="79"/>
        <end position="227"/>
    </location>
</feature>
<feature type="domain" description="V-type proton ATPase subunit S1/VOA1 transmembrane" evidence="8">
    <location>
        <begin position="242"/>
        <end position="280"/>
    </location>
</feature>
<evidence type="ECO:0000256" key="1">
    <source>
        <dbReference type="ARBA" id="ARBA00004167"/>
    </source>
</evidence>
<organism evidence="9 10">
    <name type="scientific">Chiloscyllium punctatum</name>
    <name type="common">Brownbanded bambooshark</name>
    <name type="synonym">Hemiscyllium punctatum</name>
    <dbReference type="NCBI Taxonomy" id="137246"/>
    <lineage>
        <taxon>Eukaryota</taxon>
        <taxon>Metazoa</taxon>
        <taxon>Chordata</taxon>
        <taxon>Craniata</taxon>
        <taxon>Vertebrata</taxon>
        <taxon>Chondrichthyes</taxon>
        <taxon>Elasmobranchii</taxon>
        <taxon>Galeomorphii</taxon>
        <taxon>Galeoidea</taxon>
        <taxon>Orectolobiformes</taxon>
        <taxon>Hemiscylliidae</taxon>
        <taxon>Chiloscyllium</taxon>
    </lineage>
</organism>
<protein>
    <submittedName>
        <fullName evidence="9">Uncharacterized protein</fullName>
    </submittedName>
</protein>
<dbReference type="GO" id="GO:0030659">
    <property type="term" value="C:cytoplasmic vesicle membrane"/>
    <property type="evidence" value="ECO:0007669"/>
    <property type="project" value="UniProtKB-ARBA"/>
</dbReference>
<dbReference type="PANTHER" id="PTHR12471:SF6">
    <property type="entry name" value="ATPASE H+ TRANSPORTING ACCESSORY PROTEIN 1"/>
    <property type="match status" value="1"/>
</dbReference>
<comment type="caution">
    <text evidence="9">The sequence shown here is derived from an EMBL/GenBank/DDBJ whole genome shotgun (WGS) entry which is preliminary data.</text>
</comment>
<dbReference type="Pfam" id="PF20520">
    <property type="entry name" value="Ac45-VOA1_TM"/>
    <property type="match status" value="1"/>
</dbReference>
<keyword evidence="5 6" id="KW-0472">Membrane</keyword>
<dbReference type="Pfam" id="PF05827">
    <property type="entry name" value="VAS1_LD"/>
    <property type="match status" value="1"/>
</dbReference>
<dbReference type="InterPro" id="IPR008388">
    <property type="entry name" value="Ac45_acc_su"/>
</dbReference>
<dbReference type="GO" id="GO:0001671">
    <property type="term" value="F:ATPase activator activity"/>
    <property type="evidence" value="ECO:0007669"/>
    <property type="project" value="TreeGrafter"/>
</dbReference>
<accession>A0A401SVT1</accession>
<evidence type="ECO:0000313" key="9">
    <source>
        <dbReference type="EMBL" id="GCC34480.1"/>
    </source>
</evidence>
<dbReference type="PANTHER" id="PTHR12471">
    <property type="entry name" value="VACUOLAR ATP SYNTHASE SUBUNIT S1"/>
    <property type="match status" value="1"/>
</dbReference>
<evidence type="ECO:0000256" key="2">
    <source>
        <dbReference type="ARBA" id="ARBA00009037"/>
    </source>
</evidence>
<dbReference type="EMBL" id="BEZZ01000604">
    <property type="protein sequence ID" value="GCC34480.1"/>
    <property type="molecule type" value="Genomic_DNA"/>
</dbReference>
<name>A0A401SVT1_CHIPU</name>
<evidence type="ECO:0000313" key="10">
    <source>
        <dbReference type="Proteomes" id="UP000287033"/>
    </source>
</evidence>
<keyword evidence="3 6" id="KW-0812">Transmembrane</keyword>
<dbReference type="STRING" id="137246.A0A401SVT1"/>
<dbReference type="GO" id="GO:0030641">
    <property type="term" value="P:regulation of cellular pH"/>
    <property type="evidence" value="ECO:0007669"/>
    <property type="project" value="TreeGrafter"/>
</dbReference>
<dbReference type="InterPro" id="IPR046755">
    <property type="entry name" value="VAS1_LD"/>
</dbReference>
<evidence type="ECO:0000259" key="7">
    <source>
        <dbReference type="Pfam" id="PF05827"/>
    </source>
</evidence>
<comment type="similarity">
    <text evidence="2">Belongs to the vacuolar ATPase subunit S1 family.</text>
</comment>
<evidence type="ECO:0000256" key="4">
    <source>
        <dbReference type="ARBA" id="ARBA00022989"/>
    </source>
</evidence>
<proteinExistence type="inferred from homology"/>
<keyword evidence="10" id="KW-1185">Reference proteome</keyword>
<evidence type="ECO:0000256" key="5">
    <source>
        <dbReference type="ARBA" id="ARBA00023136"/>
    </source>
</evidence>
<dbReference type="InterPro" id="IPR046756">
    <property type="entry name" value="VAS1/VOA1_TM"/>
</dbReference>
<dbReference type="AlphaFoldDB" id="A0A401SVT1"/>
<keyword evidence="4 6" id="KW-1133">Transmembrane helix</keyword>
<dbReference type="Proteomes" id="UP000287033">
    <property type="component" value="Unassembled WGS sequence"/>
</dbReference>
<dbReference type="OrthoDB" id="9985059at2759"/>
<evidence type="ECO:0000256" key="6">
    <source>
        <dbReference type="SAM" id="Phobius"/>
    </source>
</evidence>
<dbReference type="GO" id="GO:0012505">
    <property type="term" value="C:endomembrane system"/>
    <property type="evidence" value="ECO:0007669"/>
    <property type="project" value="UniProtKB-ARBA"/>
</dbReference>
<evidence type="ECO:0000259" key="8">
    <source>
        <dbReference type="Pfam" id="PF20520"/>
    </source>
</evidence>
<feature type="transmembrane region" description="Helical" evidence="6">
    <location>
        <begin position="247"/>
        <end position="267"/>
    </location>
</feature>
<dbReference type="OMA" id="NTEVECT"/>
<reference evidence="9 10" key="1">
    <citation type="journal article" date="2018" name="Nat. Ecol. Evol.">
        <title>Shark genomes provide insights into elasmobranch evolution and the origin of vertebrates.</title>
        <authorList>
            <person name="Hara Y"/>
            <person name="Yamaguchi K"/>
            <person name="Onimaru K"/>
            <person name="Kadota M"/>
            <person name="Koyanagi M"/>
            <person name="Keeley SD"/>
            <person name="Tatsumi K"/>
            <person name="Tanaka K"/>
            <person name="Motone F"/>
            <person name="Kageyama Y"/>
            <person name="Nozu R"/>
            <person name="Adachi N"/>
            <person name="Nishimura O"/>
            <person name="Nakagawa R"/>
            <person name="Tanegashima C"/>
            <person name="Kiyatake I"/>
            <person name="Matsumoto R"/>
            <person name="Murakumo K"/>
            <person name="Nishida K"/>
            <person name="Terakita A"/>
            <person name="Kuratani S"/>
            <person name="Sato K"/>
            <person name="Hyodo S Kuraku.S."/>
        </authorList>
    </citation>
    <scope>NUCLEOTIDE SEQUENCE [LARGE SCALE GENOMIC DNA]</scope>
</reference>
<evidence type="ECO:0000256" key="3">
    <source>
        <dbReference type="ARBA" id="ARBA00022692"/>
    </source>
</evidence>
<dbReference type="Gene3D" id="2.40.160.110">
    <property type="match status" value="1"/>
</dbReference>
<dbReference type="GO" id="GO:0033176">
    <property type="term" value="C:proton-transporting V-type ATPase complex"/>
    <property type="evidence" value="ECO:0007669"/>
    <property type="project" value="TreeGrafter"/>
</dbReference>
<comment type="subcellular location">
    <subcellularLocation>
        <location evidence="1">Membrane</location>
        <topology evidence="1">Single-pass membrane protein</topology>
    </subcellularLocation>
</comment>
<sequence length="292" mass="32523">STDSKLAETLMDNDKVIGMVTNTLRKKGLPFTGIYTALRSNVVIRKASNEVGQTGRRLMTTDSTSSVLYPPLNVTNGTNTCILFHATRLQLTANGILIDLTNKTFISNSVDSTNSMCSTTNTTLSLKYSLQKIPLIHANTLEIRFLMRNKFYTGSARNWFKLDFVEIVQDELHVAVFNVSGISAPQEYSFHCQLVGTSWLDGVTFIPANKAAEAWTITISEFQIQGFSVKNNLFSYAVDCTSFFTHAIWMAMVTSLVLLCILIYGIHMIMQLTTNDRFDDPKGQALTIPQTD</sequence>
<dbReference type="GO" id="GO:0098588">
    <property type="term" value="C:bounding membrane of organelle"/>
    <property type="evidence" value="ECO:0007669"/>
    <property type="project" value="UniProtKB-ARBA"/>
</dbReference>
<gene>
    <name evidence="9" type="ORF">chiPu_0012954</name>
</gene>
<dbReference type="FunFam" id="2.40.160.110:FF:000003">
    <property type="entry name" value="ATPase H+ transporting accessory protein 1"/>
    <property type="match status" value="1"/>
</dbReference>
<feature type="non-terminal residue" evidence="9">
    <location>
        <position position="1"/>
    </location>
</feature>